<evidence type="ECO:0000313" key="9">
    <source>
        <dbReference type="EMBL" id="GLK56343.1"/>
    </source>
</evidence>
<protein>
    <submittedName>
        <fullName evidence="9">Ornithine decarboxylase</fullName>
        <ecNumber evidence="10">4.1.1.17</ecNumber>
    </submittedName>
</protein>
<evidence type="ECO:0000256" key="4">
    <source>
        <dbReference type="ARBA" id="ARBA00023239"/>
    </source>
</evidence>
<dbReference type="PANTHER" id="PTHR11482">
    <property type="entry name" value="ARGININE/DIAMINOPIMELATE/ORNITHINE DECARBOXYLASE"/>
    <property type="match status" value="1"/>
</dbReference>
<evidence type="ECO:0000256" key="1">
    <source>
        <dbReference type="ARBA" id="ARBA00001933"/>
    </source>
</evidence>
<dbReference type="Proteomes" id="UP001143400">
    <property type="component" value="Unassembled WGS sequence"/>
</dbReference>
<dbReference type="InterPro" id="IPR029066">
    <property type="entry name" value="PLP-binding_barrel"/>
</dbReference>
<name>A0A9W6ITQ4_9HYPH</name>
<accession>A0A9W6ITQ4</accession>
<dbReference type="PANTHER" id="PTHR11482:SF6">
    <property type="entry name" value="ORNITHINE DECARBOXYLASE 1-RELATED"/>
    <property type="match status" value="1"/>
</dbReference>
<dbReference type="SUPFAM" id="SSF50621">
    <property type="entry name" value="Alanine racemase C-terminal domain-like"/>
    <property type="match status" value="1"/>
</dbReference>
<sequence length="409" mass="44435">MQRFETAQDAALALRPDQPVYAFRPSVLATDAKSFLSAFRGQTAYAVKTNGEPFVLDELVKAGVTAFDVASPAEFAAARAASADAGMFYMHPVKAQSDIRLALETYGIRHVALDHEDEIAKILRIVRAQDIAPSDITLFVRLATKGHAAYELSKKFGATAAHAVELLQRLDRVGFRAGLTFHVGSQVEDLDTYERAIGTAAWVKGRAGVDITALDIGGGFPAPYGRDLKKDARPTPEIGSLVAKIEQEIDAWGLGDLPLIAEPGRVVVARSLSVVVRVLLKKGQRLYINDGVWSSLSDSWTGKITLPARLIPDPARRRAPRSSAPKLAPYRVMGATCDSVDILSRPFWLPDTVDTGDWIEIGHIGAYSLALRTRFNGFYPDTFVEVATPYEDEEGLEGVATVESRGAVR</sequence>
<feature type="active site" description="Proton donor" evidence="5">
    <location>
        <position position="337"/>
    </location>
</feature>
<keyword evidence="11" id="KW-1185">Reference proteome</keyword>
<comment type="cofactor">
    <cofactor evidence="1 5">
        <name>pyridoxal 5'-phosphate</name>
        <dbReference type="ChEBI" id="CHEBI:597326"/>
    </cofactor>
</comment>
<dbReference type="EMBL" id="JAFBCY010000003">
    <property type="protein sequence ID" value="MBM7852137.1"/>
    <property type="molecule type" value="Genomic_DNA"/>
</dbReference>
<dbReference type="AlphaFoldDB" id="A0A9W6ITQ4"/>
<gene>
    <name evidence="9" type="ORF">GCM10008170_23620</name>
    <name evidence="10" type="ORF">JOD31_002379</name>
</gene>
<dbReference type="Gene3D" id="2.40.37.10">
    <property type="entry name" value="Lyase, Ornithine Decarboxylase, Chain A, domain 1"/>
    <property type="match status" value="1"/>
</dbReference>
<dbReference type="InterPro" id="IPR022643">
    <property type="entry name" value="De-COase2_C"/>
</dbReference>
<evidence type="ECO:0000256" key="6">
    <source>
        <dbReference type="RuleBase" id="RU003737"/>
    </source>
</evidence>
<keyword evidence="4 10" id="KW-0456">Lyase</keyword>
<keyword evidence="3 5" id="KW-0663">Pyridoxal phosphate</keyword>
<organism evidence="9 12">
    <name type="scientific">Methylopila capsulata</name>
    <dbReference type="NCBI Taxonomy" id="61654"/>
    <lineage>
        <taxon>Bacteria</taxon>
        <taxon>Pseudomonadati</taxon>
        <taxon>Pseudomonadota</taxon>
        <taxon>Alphaproteobacteria</taxon>
        <taxon>Hyphomicrobiales</taxon>
        <taxon>Methylopilaceae</taxon>
        <taxon>Methylopila</taxon>
    </lineage>
</organism>
<evidence type="ECO:0000256" key="5">
    <source>
        <dbReference type="PIRSR" id="PIRSR600183-50"/>
    </source>
</evidence>
<feature type="domain" description="Orn/DAP/Arg decarboxylase 2 C-terminal" evidence="7">
    <location>
        <begin position="271"/>
        <end position="363"/>
    </location>
</feature>
<dbReference type="EMBL" id="BSFF01000003">
    <property type="protein sequence ID" value="GLK56343.1"/>
    <property type="molecule type" value="Genomic_DNA"/>
</dbReference>
<dbReference type="Pfam" id="PF02784">
    <property type="entry name" value="Orn_Arg_deC_N"/>
    <property type="match status" value="1"/>
</dbReference>
<dbReference type="Pfam" id="PF00278">
    <property type="entry name" value="Orn_DAP_Arg_deC"/>
    <property type="match status" value="1"/>
</dbReference>
<evidence type="ECO:0000256" key="3">
    <source>
        <dbReference type="ARBA" id="ARBA00022898"/>
    </source>
</evidence>
<dbReference type="Proteomes" id="UP000758856">
    <property type="component" value="Unassembled WGS sequence"/>
</dbReference>
<feature type="modified residue" description="N6-(pyridoxal phosphate)lysine" evidence="5">
    <location>
        <position position="48"/>
    </location>
</feature>
<dbReference type="GO" id="GO:0033387">
    <property type="term" value="P:putrescine biosynthetic process from arginine, via ornithine"/>
    <property type="evidence" value="ECO:0007669"/>
    <property type="project" value="TreeGrafter"/>
</dbReference>
<dbReference type="GO" id="GO:0005737">
    <property type="term" value="C:cytoplasm"/>
    <property type="evidence" value="ECO:0007669"/>
    <property type="project" value="TreeGrafter"/>
</dbReference>
<reference evidence="9" key="1">
    <citation type="journal article" date="2014" name="Int. J. Syst. Evol. Microbiol.">
        <title>Complete genome sequence of Corynebacterium casei LMG S-19264T (=DSM 44701T), isolated from a smear-ripened cheese.</title>
        <authorList>
            <consortium name="US DOE Joint Genome Institute (JGI-PGF)"/>
            <person name="Walter F."/>
            <person name="Albersmeier A."/>
            <person name="Kalinowski J."/>
            <person name="Ruckert C."/>
        </authorList>
    </citation>
    <scope>NUCLEOTIDE SEQUENCE</scope>
    <source>
        <strain evidence="9">VKM B-1606</strain>
    </source>
</reference>
<proteinExistence type="inferred from homology"/>
<dbReference type="RefSeq" id="WP_204950563.1">
    <property type="nucleotide sequence ID" value="NZ_BSFF01000003.1"/>
</dbReference>
<dbReference type="PRINTS" id="PR01179">
    <property type="entry name" value="ODADCRBXLASE"/>
</dbReference>
<evidence type="ECO:0000259" key="8">
    <source>
        <dbReference type="Pfam" id="PF02784"/>
    </source>
</evidence>
<dbReference type="EC" id="4.1.1.17" evidence="10"/>
<reference evidence="9" key="3">
    <citation type="submission" date="2023-01" db="EMBL/GenBank/DDBJ databases">
        <authorList>
            <person name="Sun Q."/>
            <person name="Evtushenko L."/>
        </authorList>
    </citation>
    <scope>NUCLEOTIDE SEQUENCE</scope>
    <source>
        <strain evidence="9">VKM B-1606</strain>
    </source>
</reference>
<evidence type="ECO:0000313" key="11">
    <source>
        <dbReference type="Proteomes" id="UP000758856"/>
    </source>
</evidence>
<comment type="caution">
    <text evidence="9">The sequence shown here is derived from an EMBL/GenBank/DDBJ whole genome shotgun (WGS) entry which is preliminary data.</text>
</comment>
<evidence type="ECO:0000313" key="12">
    <source>
        <dbReference type="Proteomes" id="UP001143400"/>
    </source>
</evidence>
<dbReference type="SUPFAM" id="SSF51419">
    <property type="entry name" value="PLP-binding barrel"/>
    <property type="match status" value="1"/>
</dbReference>
<dbReference type="InterPro" id="IPR022644">
    <property type="entry name" value="De-COase2_N"/>
</dbReference>
<dbReference type="InterPro" id="IPR000183">
    <property type="entry name" value="Orn/DAP/Arg_de-COase"/>
</dbReference>
<dbReference type="InterPro" id="IPR009006">
    <property type="entry name" value="Ala_racemase/Decarboxylase_C"/>
</dbReference>
<dbReference type="InterPro" id="IPR002433">
    <property type="entry name" value="Orn_de-COase"/>
</dbReference>
<dbReference type="Gene3D" id="3.20.20.10">
    <property type="entry name" value="Alanine racemase"/>
    <property type="match status" value="1"/>
</dbReference>
<evidence type="ECO:0000259" key="7">
    <source>
        <dbReference type="Pfam" id="PF00278"/>
    </source>
</evidence>
<comment type="similarity">
    <text evidence="2 6">Belongs to the Orn/Lys/Arg decarboxylase class-II family.</text>
</comment>
<evidence type="ECO:0000256" key="2">
    <source>
        <dbReference type="ARBA" id="ARBA00008872"/>
    </source>
</evidence>
<evidence type="ECO:0000313" key="10">
    <source>
        <dbReference type="EMBL" id="MBM7852137.1"/>
    </source>
</evidence>
<reference evidence="10 11" key="2">
    <citation type="submission" date="2021-01" db="EMBL/GenBank/DDBJ databases">
        <title>Genomic Encyclopedia of Type Strains, Phase IV (KMG-IV): sequencing the most valuable type-strain genomes for metagenomic binning, comparative biology and taxonomic classification.</title>
        <authorList>
            <person name="Goeker M."/>
        </authorList>
    </citation>
    <scope>NUCLEOTIDE SEQUENCE [LARGE SCALE GENOMIC DNA]</scope>
    <source>
        <strain evidence="10 11">DSM 6130</strain>
    </source>
</reference>
<dbReference type="GO" id="GO:0004586">
    <property type="term" value="F:ornithine decarboxylase activity"/>
    <property type="evidence" value="ECO:0007669"/>
    <property type="project" value="UniProtKB-EC"/>
</dbReference>
<feature type="domain" description="Orn/DAP/Arg decarboxylase 2 N-terminal" evidence="8">
    <location>
        <begin position="36"/>
        <end position="269"/>
    </location>
</feature>